<name>E4XF72_OIKDI</name>
<reference evidence="3" key="1">
    <citation type="journal article" date="2010" name="Science">
        <title>Plasticity of animal genome architecture unmasked by rapid evolution of a pelagic tunicate.</title>
        <authorList>
            <person name="Denoeud F."/>
            <person name="Henriet S."/>
            <person name="Mungpakdee S."/>
            <person name="Aury J.M."/>
            <person name="Da Silva C."/>
            <person name="Brinkmann H."/>
            <person name="Mikhaleva J."/>
            <person name="Olsen L.C."/>
            <person name="Jubin C."/>
            <person name="Canestro C."/>
            <person name="Bouquet J.M."/>
            <person name="Danks G."/>
            <person name="Poulain J."/>
            <person name="Campsteijn C."/>
            <person name="Adamski M."/>
            <person name="Cross I."/>
            <person name="Yadetie F."/>
            <person name="Muffato M."/>
            <person name="Louis A."/>
            <person name="Butcher S."/>
            <person name="Tsagkogeorga G."/>
            <person name="Konrad A."/>
            <person name="Singh S."/>
            <person name="Jensen M.F."/>
            <person name="Cong E.H."/>
            <person name="Eikeseth-Otteraa H."/>
            <person name="Noel B."/>
            <person name="Anthouard V."/>
            <person name="Porcel B.M."/>
            <person name="Kachouri-Lafond R."/>
            <person name="Nishino A."/>
            <person name="Ugolini M."/>
            <person name="Chourrout P."/>
            <person name="Nishida H."/>
            <person name="Aasland R."/>
            <person name="Huzurbazar S."/>
            <person name="Westhof E."/>
            <person name="Delsuc F."/>
            <person name="Lehrach H."/>
            <person name="Reinhardt R."/>
            <person name="Weissenbach J."/>
            <person name="Roy S.W."/>
            <person name="Artiguenave F."/>
            <person name="Postlethwait J.H."/>
            <person name="Manak J.R."/>
            <person name="Thompson E.M."/>
            <person name="Jaillon O."/>
            <person name="Du Pasquier L."/>
            <person name="Boudinot P."/>
            <person name="Liberles D.A."/>
            <person name="Volff J.N."/>
            <person name="Philippe H."/>
            <person name="Lenhard B."/>
            <person name="Roest Crollius H."/>
            <person name="Wincker P."/>
            <person name="Chourrout D."/>
        </authorList>
    </citation>
    <scope>NUCLEOTIDE SEQUENCE [LARGE SCALE GENOMIC DNA]</scope>
</reference>
<organism evidence="3">
    <name type="scientific">Oikopleura dioica</name>
    <name type="common">Tunicate</name>
    <dbReference type="NCBI Taxonomy" id="34765"/>
    <lineage>
        <taxon>Eukaryota</taxon>
        <taxon>Metazoa</taxon>
        <taxon>Chordata</taxon>
        <taxon>Tunicata</taxon>
        <taxon>Appendicularia</taxon>
        <taxon>Copelata</taxon>
        <taxon>Oikopleuridae</taxon>
        <taxon>Oikopleura</taxon>
    </lineage>
</organism>
<evidence type="ECO:0008006" key="6">
    <source>
        <dbReference type="Google" id="ProtNLM"/>
    </source>
</evidence>
<protein>
    <recommendedName>
        <fullName evidence="6">Peptidase M12A domain-containing protein</fullName>
    </recommendedName>
</protein>
<keyword evidence="5" id="KW-1185">Reference proteome</keyword>
<feature type="region of interest" description="Disordered" evidence="1">
    <location>
        <begin position="13"/>
        <end position="111"/>
    </location>
</feature>
<evidence type="ECO:0000256" key="2">
    <source>
        <dbReference type="SAM" id="SignalP"/>
    </source>
</evidence>
<dbReference type="Proteomes" id="UP000001307">
    <property type="component" value="Unassembled WGS sequence"/>
</dbReference>
<keyword evidence="2" id="KW-0732">Signal</keyword>
<evidence type="ECO:0000313" key="5">
    <source>
        <dbReference type="Proteomes" id="UP000001307"/>
    </source>
</evidence>
<dbReference type="Proteomes" id="UP000011014">
    <property type="component" value="Unassembled WGS sequence"/>
</dbReference>
<evidence type="ECO:0000313" key="4">
    <source>
        <dbReference type="EMBL" id="CBY38379.1"/>
    </source>
</evidence>
<evidence type="ECO:0000313" key="3">
    <source>
        <dbReference type="EMBL" id="CBY24260.1"/>
    </source>
</evidence>
<accession>E4XF72</accession>
<feature type="signal peptide" evidence="2">
    <location>
        <begin position="1"/>
        <end position="16"/>
    </location>
</feature>
<dbReference type="EMBL" id="FN655201">
    <property type="protein sequence ID" value="CBY38379.1"/>
    <property type="molecule type" value="Genomic_DNA"/>
</dbReference>
<dbReference type="AlphaFoldDB" id="E4XF72"/>
<proteinExistence type="predicted"/>
<feature type="compositionally biased region" description="Polar residues" evidence="1">
    <location>
        <begin position="17"/>
        <end position="35"/>
    </location>
</feature>
<gene>
    <name evidence="3" type="ORF">GSOID_T00009612001</name>
    <name evidence="4" type="ORF">GSOID_T00032317001</name>
</gene>
<feature type="compositionally biased region" description="Basic residues" evidence="1">
    <location>
        <begin position="52"/>
        <end position="68"/>
    </location>
</feature>
<dbReference type="EMBL" id="FN653044">
    <property type="protein sequence ID" value="CBY24260.1"/>
    <property type="molecule type" value="Genomic_DNA"/>
</dbReference>
<dbReference type="InParanoid" id="E4XF72"/>
<feature type="compositionally biased region" description="Polar residues" evidence="1">
    <location>
        <begin position="74"/>
        <end position="98"/>
    </location>
</feature>
<feature type="chain" id="PRO_5007653910" description="Peptidase M12A domain-containing protein" evidence="2">
    <location>
        <begin position="17"/>
        <end position="213"/>
    </location>
</feature>
<feature type="compositionally biased region" description="Basic and acidic residues" evidence="1">
    <location>
        <begin position="36"/>
        <end position="51"/>
    </location>
</feature>
<sequence length="213" mass="24071">MKLVWLSLVLSTAGEGVSNSSKSETYAQRAISSWQAKRDQKKKEKDAERDLRRAKRKNERKNKSRNKTKPSDFVTFTDSPLTSPLPSGEGSKSNSNHLNDPRPSDSEYIPNYMSHDEDDILYTPSYAMFMAKSGADISDIPIEAGDKKSARVAGIPGIINLWDKYINEKNGKFQVPYAFEPRFDDWGRKVVEDAFALIQTEMPCIEFIAANPR</sequence>
<evidence type="ECO:0000256" key="1">
    <source>
        <dbReference type="SAM" id="MobiDB-lite"/>
    </source>
</evidence>